<dbReference type="Proteomes" id="UP000006056">
    <property type="component" value="Chromosome"/>
</dbReference>
<keyword evidence="2" id="KW-0540">Nuclease</keyword>
<dbReference type="InterPro" id="IPR003265">
    <property type="entry name" value="HhH-GPD_domain"/>
</dbReference>
<proteinExistence type="predicted"/>
<feature type="domain" description="HhH-GPD" evidence="1">
    <location>
        <begin position="58"/>
        <end position="232"/>
    </location>
</feature>
<evidence type="ECO:0000313" key="3">
    <source>
        <dbReference type="Proteomes" id="UP000006056"/>
    </source>
</evidence>
<dbReference type="SMART" id="SM00478">
    <property type="entry name" value="ENDO3c"/>
    <property type="match status" value="1"/>
</dbReference>
<dbReference type="GO" id="GO:0006284">
    <property type="term" value="P:base-excision repair"/>
    <property type="evidence" value="ECO:0007669"/>
    <property type="project" value="InterPro"/>
</dbReference>
<reference evidence="2 3" key="1">
    <citation type="submission" date="2012-06" db="EMBL/GenBank/DDBJ databases">
        <title>Complete genome of Terriglobus roseus DSM 18391.</title>
        <authorList>
            <consortium name="US DOE Joint Genome Institute (JGI-PGF)"/>
            <person name="Lucas S."/>
            <person name="Copeland A."/>
            <person name="Lapidus A."/>
            <person name="Glavina del Rio T."/>
            <person name="Dalin E."/>
            <person name="Tice H."/>
            <person name="Bruce D."/>
            <person name="Goodwin L."/>
            <person name="Pitluck S."/>
            <person name="Peters L."/>
            <person name="Mikhailova N."/>
            <person name="Munk A.C.C."/>
            <person name="Kyrpides N."/>
            <person name="Mavromatis K."/>
            <person name="Ivanova N."/>
            <person name="Brettin T."/>
            <person name="Detter J.C."/>
            <person name="Han C."/>
            <person name="Larimer F."/>
            <person name="Land M."/>
            <person name="Hauser L."/>
            <person name="Markowitz V."/>
            <person name="Cheng J.-F."/>
            <person name="Hugenholtz P."/>
            <person name="Woyke T."/>
            <person name="Wu D."/>
            <person name="Brambilla E."/>
            <person name="Klenk H.-P."/>
            <person name="Eisen J.A."/>
        </authorList>
    </citation>
    <scope>NUCLEOTIDE SEQUENCE [LARGE SCALE GENOMIC DNA]</scope>
    <source>
        <strain evidence="3">DSM 18391 / NRRL B-41598 / KBS 63</strain>
    </source>
</reference>
<keyword evidence="3" id="KW-1185">Reference proteome</keyword>
<accession>I3ZM81</accession>
<dbReference type="HOGENOM" id="CLU_012862_3_4_0"/>
<dbReference type="EMBL" id="CP003379">
    <property type="protein sequence ID" value="AFL90349.1"/>
    <property type="molecule type" value="Genomic_DNA"/>
</dbReference>
<dbReference type="eggNOG" id="COG0177">
    <property type="taxonomic scope" value="Bacteria"/>
</dbReference>
<organism evidence="2 3">
    <name type="scientific">Terriglobus roseus (strain DSM 18391 / NRRL B-41598 / KBS 63)</name>
    <dbReference type="NCBI Taxonomy" id="926566"/>
    <lineage>
        <taxon>Bacteria</taxon>
        <taxon>Pseudomonadati</taxon>
        <taxon>Acidobacteriota</taxon>
        <taxon>Terriglobia</taxon>
        <taxon>Terriglobales</taxon>
        <taxon>Acidobacteriaceae</taxon>
        <taxon>Terriglobus</taxon>
    </lineage>
</organism>
<dbReference type="RefSeq" id="WP_014787609.1">
    <property type="nucleotide sequence ID" value="NC_018014.1"/>
</dbReference>
<dbReference type="STRING" id="926566.Terro_4142"/>
<gene>
    <name evidence="2" type="ordered locus">Terro_4142</name>
</gene>
<dbReference type="AlphaFoldDB" id="I3ZM81"/>
<dbReference type="KEGG" id="trs:Terro_4142"/>
<name>I3ZM81_TERRK</name>
<dbReference type="SUPFAM" id="SSF48150">
    <property type="entry name" value="DNA-glycosylase"/>
    <property type="match status" value="1"/>
</dbReference>
<dbReference type="GO" id="GO:0004519">
    <property type="term" value="F:endonuclease activity"/>
    <property type="evidence" value="ECO:0007669"/>
    <property type="project" value="UniProtKB-KW"/>
</dbReference>
<dbReference type="PANTHER" id="PTHR47203:SF1">
    <property type="entry name" value="HYPOTHETICAL BASE EXCISION DNA REPAIR PROTEIN (EUROFUNG)"/>
    <property type="match status" value="1"/>
</dbReference>
<dbReference type="Gene3D" id="1.10.1670.10">
    <property type="entry name" value="Helix-hairpin-Helix base-excision DNA repair enzymes (C-terminal)"/>
    <property type="match status" value="1"/>
</dbReference>
<dbReference type="CDD" id="cd00056">
    <property type="entry name" value="ENDO3c"/>
    <property type="match status" value="1"/>
</dbReference>
<evidence type="ECO:0000313" key="2">
    <source>
        <dbReference type="EMBL" id="AFL90349.1"/>
    </source>
</evidence>
<keyword evidence="2" id="KW-0378">Hydrolase</keyword>
<dbReference type="InterPro" id="IPR023170">
    <property type="entry name" value="HhH_base_excis_C"/>
</dbReference>
<protein>
    <submittedName>
        <fullName evidence="2">Putative endoIII-related endonuclease</fullName>
    </submittedName>
</protein>
<dbReference type="Pfam" id="PF00730">
    <property type="entry name" value="HhH-GPD"/>
    <property type="match status" value="1"/>
</dbReference>
<dbReference type="Gene3D" id="1.10.340.30">
    <property type="entry name" value="Hypothetical protein, domain 2"/>
    <property type="match status" value="1"/>
</dbReference>
<keyword evidence="2" id="KW-0255">Endonuclease</keyword>
<dbReference type="PIRSF" id="PIRSF001435">
    <property type="entry name" value="Nth"/>
    <property type="match status" value="1"/>
</dbReference>
<sequence>MPPAQQAALFPDAVSRPGPTLLFRDLQDLQDRLLTWWGGPPQPREVWDPLTQLIYSLCSSRTKDAESQATIRALRDRFGGWPTGPNSWDEVRWERLRDASIPEIEDTLRLATFPDRKAVQLKQTLERITERAGTLSLAFLGKYRTDKVRAWIEELPGAGVKASAAVVNFSSLRRRAIAIDGHHQRIAIRLGVVPANATARQVEAALVPLAPADWTAVTMDEHHTLVKKLGQRVCTLREAHCNRCPLREVCVTGSAARP</sequence>
<dbReference type="InterPro" id="IPR011257">
    <property type="entry name" value="DNA_glycosylase"/>
</dbReference>
<dbReference type="PANTHER" id="PTHR47203">
    <property type="match status" value="1"/>
</dbReference>
<evidence type="ECO:0000259" key="1">
    <source>
        <dbReference type="SMART" id="SM00478"/>
    </source>
</evidence>